<dbReference type="Proteomes" id="UP000814033">
    <property type="component" value="Unassembled WGS sequence"/>
</dbReference>
<organism evidence="1 2">
    <name type="scientific">Auriscalpium vulgare</name>
    <dbReference type="NCBI Taxonomy" id="40419"/>
    <lineage>
        <taxon>Eukaryota</taxon>
        <taxon>Fungi</taxon>
        <taxon>Dikarya</taxon>
        <taxon>Basidiomycota</taxon>
        <taxon>Agaricomycotina</taxon>
        <taxon>Agaricomycetes</taxon>
        <taxon>Russulales</taxon>
        <taxon>Auriscalpiaceae</taxon>
        <taxon>Auriscalpium</taxon>
    </lineage>
</organism>
<comment type="caution">
    <text evidence="1">The sequence shown here is derived from an EMBL/GenBank/DDBJ whole genome shotgun (WGS) entry which is preliminary data.</text>
</comment>
<proteinExistence type="predicted"/>
<reference evidence="1" key="2">
    <citation type="journal article" date="2022" name="New Phytol.">
        <title>Evolutionary transition to the ectomycorrhizal habit in the genomes of a hyperdiverse lineage of mushroom-forming fungi.</title>
        <authorList>
            <person name="Looney B."/>
            <person name="Miyauchi S."/>
            <person name="Morin E."/>
            <person name="Drula E."/>
            <person name="Courty P.E."/>
            <person name="Kohler A."/>
            <person name="Kuo A."/>
            <person name="LaButti K."/>
            <person name="Pangilinan J."/>
            <person name="Lipzen A."/>
            <person name="Riley R."/>
            <person name="Andreopoulos W."/>
            <person name="He G."/>
            <person name="Johnson J."/>
            <person name="Nolan M."/>
            <person name="Tritt A."/>
            <person name="Barry K.W."/>
            <person name="Grigoriev I.V."/>
            <person name="Nagy L.G."/>
            <person name="Hibbett D."/>
            <person name="Henrissat B."/>
            <person name="Matheny P.B."/>
            <person name="Labbe J."/>
            <person name="Martin F.M."/>
        </authorList>
    </citation>
    <scope>NUCLEOTIDE SEQUENCE</scope>
    <source>
        <strain evidence="1">FP105234-sp</strain>
    </source>
</reference>
<evidence type="ECO:0000313" key="2">
    <source>
        <dbReference type="Proteomes" id="UP000814033"/>
    </source>
</evidence>
<sequence length="447" mass="49160">MVHLRINENEANPNPHVNFISALPMADQEEARQLLRALAAQVKPVMKSHGLTVNSLEEYEYNNVFAGRNWEAGEVVELVLRRPGGTFAPTAWLMSTLCHELAHIKHMNHGPDFQKLWTQLRNDVRALQEKGYYGDGMWSSGKRLADSAVVDGDQATADEFPEYICGGAQRRARPARKRRRQTTAGPSTQTGAQTAKRRKAGSRVMAPGTFEGDGRALNADIEDDGRKKAGTGFRKQAASKRAREERALAAENRLRALQGKAFSTEPKEENKGSGDESDEVEVVPETDVDRRRTMLESMAASDADSLRSGTLNDWSDIIIMHPRIPAPLIEEGNKVQPARVVQPTRQGTLESHATTSSLRRDTRTGNLVQDEINFRKKESLGLHAQRVERKLGAKPSDPRHMSDKHAMAGSGAAWSCLVCTLDNVPDHLACSACGTPRGDAVFAASQS</sequence>
<reference evidence="1" key="1">
    <citation type="submission" date="2021-02" db="EMBL/GenBank/DDBJ databases">
        <authorList>
            <consortium name="DOE Joint Genome Institute"/>
            <person name="Ahrendt S."/>
            <person name="Looney B.P."/>
            <person name="Miyauchi S."/>
            <person name="Morin E."/>
            <person name="Drula E."/>
            <person name="Courty P.E."/>
            <person name="Chicoki N."/>
            <person name="Fauchery L."/>
            <person name="Kohler A."/>
            <person name="Kuo A."/>
            <person name="Labutti K."/>
            <person name="Pangilinan J."/>
            <person name="Lipzen A."/>
            <person name="Riley R."/>
            <person name="Andreopoulos W."/>
            <person name="He G."/>
            <person name="Johnson J."/>
            <person name="Barry K.W."/>
            <person name="Grigoriev I.V."/>
            <person name="Nagy L."/>
            <person name="Hibbett D."/>
            <person name="Henrissat B."/>
            <person name="Matheny P.B."/>
            <person name="Labbe J."/>
            <person name="Martin F."/>
        </authorList>
    </citation>
    <scope>NUCLEOTIDE SEQUENCE</scope>
    <source>
        <strain evidence="1">FP105234-sp</strain>
    </source>
</reference>
<evidence type="ECO:0000313" key="1">
    <source>
        <dbReference type="EMBL" id="KAI0049739.1"/>
    </source>
</evidence>
<gene>
    <name evidence="1" type="ORF">FA95DRAFT_793070</name>
</gene>
<keyword evidence="2" id="KW-1185">Reference proteome</keyword>
<name>A0ACB8S0C7_9AGAM</name>
<accession>A0ACB8S0C7</accession>
<protein>
    <submittedName>
        <fullName evidence="1">WLM-domain-containing protein</fullName>
    </submittedName>
</protein>
<dbReference type="EMBL" id="MU275869">
    <property type="protein sequence ID" value="KAI0049739.1"/>
    <property type="molecule type" value="Genomic_DNA"/>
</dbReference>